<organism evidence="1 2">
    <name type="scientific">Escherichia coli 2-460-02_S1_C1</name>
    <dbReference type="NCBI Taxonomy" id="1444044"/>
    <lineage>
        <taxon>Bacteria</taxon>
        <taxon>Pseudomonadati</taxon>
        <taxon>Pseudomonadota</taxon>
        <taxon>Gammaproteobacteria</taxon>
        <taxon>Enterobacterales</taxon>
        <taxon>Enterobacteriaceae</taxon>
        <taxon>Escherichia</taxon>
    </lineage>
</organism>
<proteinExistence type="predicted"/>
<dbReference type="EMBL" id="JOSS01000153">
    <property type="protein sequence ID" value="KEO21135.1"/>
    <property type="molecule type" value="Genomic_DNA"/>
</dbReference>
<sequence length="93" mass="10513">MRIFMERNNPMTALLSNWVDACCLLMAPLNDALYRYVMNTRLGTIHGTSVGELLAWIKEDENPRKGEMVLIIEGHKAQDDELPADALRTLALL</sequence>
<dbReference type="GO" id="GO:0008168">
    <property type="term" value="F:methyltransferase activity"/>
    <property type="evidence" value="ECO:0007669"/>
    <property type="project" value="UniProtKB-KW"/>
</dbReference>
<keyword evidence="1" id="KW-0489">Methyltransferase</keyword>
<dbReference type="AlphaFoldDB" id="A0A836N6U7"/>
<dbReference type="GO" id="GO:0032259">
    <property type="term" value="P:methylation"/>
    <property type="evidence" value="ECO:0007669"/>
    <property type="project" value="UniProtKB-KW"/>
</dbReference>
<reference evidence="1 2" key="1">
    <citation type="submission" date="2014-06" db="EMBL/GenBank/DDBJ databases">
        <title>Genetic Variability of E. coli after antibiotic treatment.</title>
        <authorList>
            <person name="Silbergeld E."/>
            <person name="Coles C."/>
            <person name="Seidman J.C."/>
            <person name="You Y."/>
            <person name="George J."/>
            <person name="Nadendla S."/>
            <person name="Daugherty S.C."/>
            <person name="Nagaraj S."/>
            <person name="Ott S."/>
            <person name="Klega K."/>
            <person name="Rasko D."/>
        </authorList>
    </citation>
    <scope>NUCLEOTIDE SEQUENCE [LARGE SCALE GENOMIC DNA]</scope>
    <source>
        <strain evidence="1 2">2-460-02_S1_C1</strain>
    </source>
</reference>
<dbReference type="EC" id="2.1.1.198" evidence="1"/>
<comment type="caution">
    <text evidence="1">The sequence shown here is derived from an EMBL/GenBank/DDBJ whole genome shotgun (WGS) entry which is preliminary data.</text>
</comment>
<evidence type="ECO:0000313" key="2">
    <source>
        <dbReference type="Proteomes" id="UP000028038"/>
    </source>
</evidence>
<gene>
    <name evidence="1" type="ORF">AB05_5586</name>
</gene>
<protein>
    <submittedName>
        <fullName evidence="1">Ribosomal RNA small subunit methyltransferase I domain protein</fullName>
        <ecNumber evidence="1">2.1.1.198</ecNumber>
    </submittedName>
</protein>
<name>A0A836N6U7_ECOLX</name>
<dbReference type="Proteomes" id="UP000028038">
    <property type="component" value="Unassembled WGS sequence"/>
</dbReference>
<keyword evidence="1" id="KW-0808">Transferase</keyword>
<evidence type="ECO:0000313" key="1">
    <source>
        <dbReference type="EMBL" id="KEO21135.1"/>
    </source>
</evidence>
<accession>A0A836N6U7</accession>